<evidence type="ECO:0000256" key="6">
    <source>
        <dbReference type="SAM" id="Phobius"/>
    </source>
</evidence>
<evidence type="ECO:0000256" key="3">
    <source>
        <dbReference type="ARBA" id="ARBA00022692"/>
    </source>
</evidence>
<accession>A0A9P6PNL9</accession>
<organism evidence="8 9">
    <name type="scientific">Mortierella polycephala</name>
    <dbReference type="NCBI Taxonomy" id="41804"/>
    <lineage>
        <taxon>Eukaryota</taxon>
        <taxon>Fungi</taxon>
        <taxon>Fungi incertae sedis</taxon>
        <taxon>Mucoromycota</taxon>
        <taxon>Mortierellomycotina</taxon>
        <taxon>Mortierellomycetes</taxon>
        <taxon>Mortierellales</taxon>
        <taxon>Mortierellaceae</taxon>
        <taxon>Mortierella</taxon>
    </lineage>
</organism>
<feature type="transmembrane region" description="Helical" evidence="6">
    <location>
        <begin position="51"/>
        <end position="71"/>
    </location>
</feature>
<sequence>MSNYGTTNHSHGRRDSENQILLDGQPISTEANDTFYGRTVRHVHHNRVKYFFLWCLAAVTSISVVVSLFYYNKNRHDDGSHTPAPGKDLLDILGKHGDDDVCQSDRSYPVAILLSVFLGVFGIDRFYLGYIISSVLKLVTGGGLGIWYIIDIILIVIGALPDHSGCTLIS</sequence>
<feature type="transmembrane region" description="Helical" evidence="6">
    <location>
        <begin position="135"/>
        <end position="160"/>
    </location>
</feature>
<evidence type="ECO:0000259" key="7">
    <source>
        <dbReference type="Pfam" id="PF05154"/>
    </source>
</evidence>
<gene>
    <name evidence="8" type="ORF">BG011_009128</name>
</gene>
<evidence type="ECO:0000313" key="9">
    <source>
        <dbReference type="Proteomes" id="UP000726737"/>
    </source>
</evidence>
<evidence type="ECO:0000256" key="5">
    <source>
        <dbReference type="ARBA" id="ARBA00023136"/>
    </source>
</evidence>
<dbReference type="InterPro" id="IPR050932">
    <property type="entry name" value="TM2D1-3-like"/>
</dbReference>
<dbReference type="AlphaFoldDB" id="A0A9P6PNL9"/>
<dbReference type="GO" id="GO:0016020">
    <property type="term" value="C:membrane"/>
    <property type="evidence" value="ECO:0007669"/>
    <property type="project" value="UniProtKB-SubCell"/>
</dbReference>
<feature type="transmembrane region" description="Helical" evidence="6">
    <location>
        <begin position="108"/>
        <end position="128"/>
    </location>
</feature>
<dbReference type="Pfam" id="PF05154">
    <property type="entry name" value="TM2"/>
    <property type="match status" value="1"/>
</dbReference>
<comment type="similarity">
    <text evidence="2">Belongs to the TM2 family.</text>
</comment>
<name>A0A9P6PNL9_9FUNG</name>
<comment type="subcellular location">
    <subcellularLocation>
        <location evidence="1">Membrane</location>
        <topology evidence="1">Multi-pass membrane protein</topology>
    </subcellularLocation>
</comment>
<dbReference type="EMBL" id="JAAAJA010000798">
    <property type="protein sequence ID" value="KAG0249562.1"/>
    <property type="molecule type" value="Genomic_DNA"/>
</dbReference>
<dbReference type="Proteomes" id="UP000726737">
    <property type="component" value="Unassembled WGS sequence"/>
</dbReference>
<comment type="caution">
    <text evidence="8">The sequence shown here is derived from an EMBL/GenBank/DDBJ whole genome shotgun (WGS) entry which is preliminary data.</text>
</comment>
<proteinExistence type="inferred from homology"/>
<dbReference type="InterPro" id="IPR007829">
    <property type="entry name" value="TM2"/>
</dbReference>
<keyword evidence="9" id="KW-1185">Reference proteome</keyword>
<evidence type="ECO:0000256" key="4">
    <source>
        <dbReference type="ARBA" id="ARBA00022989"/>
    </source>
</evidence>
<protein>
    <recommendedName>
        <fullName evidence="7">TM2 domain-containing protein</fullName>
    </recommendedName>
</protein>
<reference evidence="8" key="1">
    <citation type="journal article" date="2020" name="Fungal Divers.">
        <title>Resolving the Mortierellaceae phylogeny through synthesis of multi-gene phylogenetics and phylogenomics.</title>
        <authorList>
            <person name="Vandepol N."/>
            <person name="Liber J."/>
            <person name="Desiro A."/>
            <person name="Na H."/>
            <person name="Kennedy M."/>
            <person name="Barry K."/>
            <person name="Grigoriev I.V."/>
            <person name="Miller A.N."/>
            <person name="O'Donnell K."/>
            <person name="Stajich J.E."/>
            <person name="Bonito G."/>
        </authorList>
    </citation>
    <scope>NUCLEOTIDE SEQUENCE</scope>
    <source>
        <strain evidence="8">KOD948</strain>
    </source>
</reference>
<feature type="domain" description="TM2" evidence="7">
    <location>
        <begin position="105"/>
        <end position="153"/>
    </location>
</feature>
<dbReference type="OrthoDB" id="408511at2759"/>
<evidence type="ECO:0000256" key="1">
    <source>
        <dbReference type="ARBA" id="ARBA00004141"/>
    </source>
</evidence>
<dbReference type="PANTHER" id="PTHR21016">
    <property type="entry name" value="BETA-AMYLOID BINDING PROTEIN-RELATED"/>
    <property type="match status" value="1"/>
</dbReference>
<keyword evidence="4 6" id="KW-1133">Transmembrane helix</keyword>
<evidence type="ECO:0000256" key="2">
    <source>
        <dbReference type="ARBA" id="ARBA00008284"/>
    </source>
</evidence>
<evidence type="ECO:0000313" key="8">
    <source>
        <dbReference type="EMBL" id="KAG0249562.1"/>
    </source>
</evidence>
<dbReference type="PANTHER" id="PTHR21016:SF25">
    <property type="entry name" value="TM2 DOMAIN-CONTAINING PROTEIN DDB_G0277895-RELATED"/>
    <property type="match status" value="1"/>
</dbReference>
<keyword evidence="5 6" id="KW-0472">Membrane</keyword>
<keyword evidence="3 6" id="KW-0812">Transmembrane</keyword>